<gene>
    <name evidence="2" type="ORF">PR048_022694</name>
</gene>
<keyword evidence="3" id="KW-1185">Reference proteome</keyword>
<dbReference type="PANTHER" id="PTHR35245">
    <property type="match status" value="1"/>
</dbReference>
<evidence type="ECO:0000313" key="2">
    <source>
        <dbReference type="EMBL" id="KAJ8874805.1"/>
    </source>
</evidence>
<dbReference type="PANTHER" id="PTHR35245:SF2">
    <property type="entry name" value="DISINTEGRIN DOMAIN-CONTAINING PROTEIN"/>
    <property type="match status" value="1"/>
</dbReference>
<protein>
    <submittedName>
        <fullName evidence="2">Uncharacterized protein</fullName>
    </submittedName>
</protein>
<comment type="caution">
    <text evidence="2">The sequence shown here is derived from an EMBL/GenBank/DDBJ whole genome shotgun (WGS) entry which is preliminary data.</text>
</comment>
<organism evidence="2 3">
    <name type="scientific">Dryococelus australis</name>
    <dbReference type="NCBI Taxonomy" id="614101"/>
    <lineage>
        <taxon>Eukaryota</taxon>
        <taxon>Metazoa</taxon>
        <taxon>Ecdysozoa</taxon>
        <taxon>Arthropoda</taxon>
        <taxon>Hexapoda</taxon>
        <taxon>Insecta</taxon>
        <taxon>Pterygota</taxon>
        <taxon>Neoptera</taxon>
        <taxon>Polyneoptera</taxon>
        <taxon>Phasmatodea</taxon>
        <taxon>Verophasmatodea</taxon>
        <taxon>Anareolatae</taxon>
        <taxon>Phasmatidae</taxon>
        <taxon>Eurycanthinae</taxon>
        <taxon>Dryococelus</taxon>
    </lineage>
</organism>
<name>A0ABQ9GS00_9NEOP</name>
<feature type="compositionally biased region" description="Pro residues" evidence="1">
    <location>
        <begin position="1688"/>
        <end position="1709"/>
    </location>
</feature>
<dbReference type="EMBL" id="JARBHB010000009">
    <property type="protein sequence ID" value="KAJ8874805.1"/>
    <property type="molecule type" value="Genomic_DNA"/>
</dbReference>
<proteinExistence type="predicted"/>
<reference evidence="2 3" key="1">
    <citation type="submission" date="2023-02" db="EMBL/GenBank/DDBJ databases">
        <title>LHISI_Scaffold_Assembly.</title>
        <authorList>
            <person name="Stuart O.P."/>
            <person name="Cleave R."/>
            <person name="Magrath M.J.L."/>
            <person name="Mikheyev A.S."/>
        </authorList>
    </citation>
    <scope>NUCLEOTIDE SEQUENCE [LARGE SCALE GENOMIC DNA]</scope>
    <source>
        <strain evidence="2">Daus_M_001</strain>
        <tissue evidence="2">Leg muscle</tissue>
    </source>
</reference>
<accession>A0ABQ9GS00</accession>
<sequence length="2296" mass="253219">MSLNIWCTAVLIGGREYGFALGHIAARQTVEQETWHRQYATAIGMYSSIKTHIAARQTVEQETWHRQYATAIGMYSSIKAHIAARQTVEQETWHRQYATAIGIVHEAEEYSGSRTLADLQKSYTRLVMSRVQAMWHCKPGTPGYRVPTRVDGGGALYTGQQDVGTFSNQHRADLPIAAHSILQSGSRQSFAKYIDEELCRFSKPVASSFEKEQWRVCTSDGLPTENQSKVLCEMYGESVVFVGGECKVDMIVYVIRRVCLFACVYLSPTDEKRKVLCEMYGESVVFVGGECKVDMIVYVIRRVCVFACVYVIMATLTTRPGCMESLFVFVGGECKVDMIVYVIRRVCVFACVYLSPTDEKRKVLCEMYGESVVFVGGECKVDMIVYVIRRVCLFACVYVIMATLTTRPGVRHTACVRVRLRVCDNGDTHHQAGAKFPPPPRGSYRRQMRNAKFSVRCMESLFVFVGGECKVDMIVYVIRRVCVFACVYVIMATLTTRPGGILQGRVGGPSPPPPLHTVGWRVKSSVVACESGVEQLRGDSCNSAFATTAVYLDRDLLLSCRPERCCGWLEFTSLLERARVFVSHMYQLILASYQYTAVINYFLYGVITLPVNMDRTYAYILLPSQDDINFLKVPACLHCFSSFVAEKRGSYRGYIDMRYMCAIASTRRAHNSPPSRTVGFTRRFHTLSSIHSTNTSLAVVPQSPVVVHTSLRSRTLGQATSVKDCRPLGCVSREHSCVVAKLIGNSTRREEVCDASKSRRCLHTRDSKKGDQDSQERIVPVRGEGEVSLRLRRGAIEMAPAAARSLSLVVYIWYLVHTVCTRLSVLTIQTAAVHVSSDMSESRPPMSERLAAGTLYIVCMVGYSVRRRPLGYIGYSFRKNPPYIARGIVCYVRRDSVRASLRCVYTHENELLLRLLANTFGRVVGWLWGPGWSQTGELSNQPGGATRDPCPFSFIPPVEKSLGCLILVRPQPLLLKSISTPTMVRPGNTVDNAVADGVRTKRWASDCPTSALVIAVMTREPAARPKTEACSGSRGGGALMKGLSGVPEVLGFSWGISGISPGLGRADQGLDSGWQWLNTLMLGGDVLEESNYWNQAAILPVLGKVRILSYEGAQVWSAKKRTHLLIVPLYIPLWDQAQGDQSIRHTEYAKHVVGRVVRMYVAREHVGTGCLQGLACVRGLRTRWDGCWQGRAYVRGSRTRWDGCCQGRACVRGSRTRWDGLLAGSCVYMAREHVGTVVGKVVRSCACTWLADLCRTKAWRSGRKKISIAISGGQGCLEEDTDTVTGVLLGIFLRGIMEALHCPSIRTQFSSLSKEPCGMYKVGPCGMYKVGPCGMYKVGPCGVYRVGTCGVYRVGPYGMYKVGPCGMYNVGPCGVYRVGPCGVYRVGPCGMYKVGPCGMYKVGPCGMYKVCPCGMYRVGPCGVYRVGPCGIYKVGPCGMYNVGPCGMYKVGPCGVYRVGPCGMYKVGPCGMYRVGPCGVYKVGPCGVYKVGPCGMYKVGPRGVYRVGPCGVYRVGPCGMYKVGPCGMYKVGPCGMYKVGPCGMYKVGPFGMYKVGPCGVYKVGPCGMYKVGPCGMYKVGPCGMYKVGPCGMYKVGPCGVYKVGPCGMYKVGPCGVYRVGPCGMYKVGPCGMYKVGPCGMYKVGPCGMYKVGPCGMYKVGPCGVYRVGPCGVYKVGPCGMYKCNRKPSPPPPPSPSYPPPPTPSYPPPPSNQSAEGEEEPDQSSLMLSSTFEILKTAAAKLNKPQPENDEITTFFPIVTAKVKGYSPETKKAVEHAVFDILMKADTSYYERPSGNFRFGYQHPYSADINSIVPLAAQTSGIIRPIDCLDILNKYYRLVYESPVARQHSREIFVLATNGLRSHVQHQFRASTFFKQLCAPPTSLFALLTFVCKHPVRRLLVNLAYLYGSREVHSGTENDSRAGACIRTFSSTNHVTPYNWQLARVLLAYSFLDWLLKALQYASTRHSTVSHLCSEVLCDANPYYLMLKRLDAHWTTRCFNTFWRTLGQSSAFHCDSRQPMCMTPNSQLRFGVVPDDAADRWVFSGIFRFPRLCISAPFHSHLFSPSSALKGTMSGAAQISSVVAFSQNAVANQTQGPFPEPGAASQRATTPTSLHRRHLVCVYVLRGSIERHTRTELSYLGRDNIHSCIHLACDLERRACISFVSILTSWRSLLNVAVPLHTTPHQVRTSPLTGSKSGAGRRPAPRTPIFLERCARVRLPRFWEFRECRQWRDLLASQTSSRLLEFPIRLATTQSCSGETGRCHGFLSASRKFGKILDGGLQHYTGDCGTTAGEVFVA</sequence>
<evidence type="ECO:0000256" key="1">
    <source>
        <dbReference type="SAM" id="MobiDB-lite"/>
    </source>
</evidence>
<feature type="region of interest" description="Disordered" evidence="1">
    <location>
        <begin position="1688"/>
        <end position="1723"/>
    </location>
</feature>
<dbReference type="Proteomes" id="UP001159363">
    <property type="component" value="Chromosome 8"/>
</dbReference>
<evidence type="ECO:0000313" key="3">
    <source>
        <dbReference type="Proteomes" id="UP001159363"/>
    </source>
</evidence>